<protein>
    <recommendedName>
        <fullName evidence="1">Molybdopterin molybdenumtransferase</fullName>
        <ecNumber evidence="1">2.10.1.1</ecNumber>
    </recommendedName>
</protein>
<comment type="similarity">
    <text evidence="1">Belongs to the MoeA family.</text>
</comment>
<keyword evidence="1" id="KW-0501">Molybdenum cofactor biosynthesis</keyword>
<comment type="catalytic activity">
    <reaction evidence="1">
        <text>adenylyl-molybdopterin + molybdate = Mo-molybdopterin + AMP + H(+)</text>
        <dbReference type="Rhea" id="RHEA:35047"/>
        <dbReference type="ChEBI" id="CHEBI:15378"/>
        <dbReference type="ChEBI" id="CHEBI:36264"/>
        <dbReference type="ChEBI" id="CHEBI:62727"/>
        <dbReference type="ChEBI" id="CHEBI:71302"/>
        <dbReference type="ChEBI" id="CHEBI:456215"/>
    </reaction>
</comment>
<proteinExistence type="inferred from homology"/>
<comment type="cofactor">
    <cofactor evidence="1">
        <name>Mg(2+)</name>
        <dbReference type="ChEBI" id="CHEBI:18420"/>
    </cofactor>
</comment>
<dbReference type="Gene3D" id="3.40.980.10">
    <property type="entry name" value="MoaB/Mog-like domain"/>
    <property type="match status" value="1"/>
</dbReference>
<dbReference type="InterPro" id="IPR036425">
    <property type="entry name" value="MoaB/Mog-like_dom_sf"/>
</dbReference>
<dbReference type="SUPFAM" id="SSF53218">
    <property type="entry name" value="Molybdenum cofactor biosynthesis proteins"/>
    <property type="match status" value="1"/>
</dbReference>
<dbReference type="InterPro" id="IPR038987">
    <property type="entry name" value="MoeA-like"/>
</dbReference>
<dbReference type="GO" id="GO:0006777">
    <property type="term" value="P:Mo-molybdopterin cofactor biosynthetic process"/>
    <property type="evidence" value="ECO:0007669"/>
    <property type="project" value="UniProtKB-UniRule"/>
</dbReference>
<evidence type="ECO:0000259" key="2">
    <source>
        <dbReference type="SMART" id="SM00852"/>
    </source>
</evidence>
<dbReference type="InterPro" id="IPR001453">
    <property type="entry name" value="MoaB/Mog_dom"/>
</dbReference>
<evidence type="ECO:0000313" key="3">
    <source>
        <dbReference type="EMBL" id="ADD68610.1"/>
    </source>
</evidence>
<reference evidence="3 4" key="1">
    <citation type="journal article" date="2010" name="Stand. Genomic Sci.">
        <title>Complete genome sequence of Denitrovibrio acetiphilus type strain (N2460).</title>
        <authorList>
            <person name="Kiss H."/>
            <person name="Lang E."/>
            <person name="Lapidus A."/>
            <person name="Copeland A."/>
            <person name="Nolan M."/>
            <person name="Glavina Del Rio T."/>
            <person name="Chen F."/>
            <person name="Lucas S."/>
            <person name="Tice H."/>
            <person name="Cheng J.F."/>
            <person name="Han C."/>
            <person name="Goodwin L."/>
            <person name="Pitluck S."/>
            <person name="Liolios K."/>
            <person name="Pati A."/>
            <person name="Ivanova N."/>
            <person name="Mavromatis K."/>
            <person name="Chen A."/>
            <person name="Palaniappan K."/>
            <person name="Land M."/>
            <person name="Hauser L."/>
            <person name="Chang Y.J."/>
            <person name="Jeffries C.D."/>
            <person name="Detter J.C."/>
            <person name="Brettin T."/>
            <person name="Spring S."/>
            <person name="Rohde M."/>
            <person name="Goker M."/>
            <person name="Woyke T."/>
            <person name="Bristow J."/>
            <person name="Eisen J.A."/>
            <person name="Markowitz V."/>
            <person name="Hugenholtz P."/>
            <person name="Kyrpides N.C."/>
            <person name="Klenk H.P."/>
        </authorList>
    </citation>
    <scope>NUCLEOTIDE SEQUENCE [LARGE SCALE GENOMIC DNA]</scope>
    <source>
        <strain evidence="4">DSM 12809 / NBRC 114555 / N2460</strain>
    </source>
</reference>
<dbReference type="UniPathway" id="UPA00344"/>
<dbReference type="SMART" id="SM00852">
    <property type="entry name" value="MoCF_biosynth"/>
    <property type="match status" value="1"/>
</dbReference>
<evidence type="ECO:0000256" key="1">
    <source>
        <dbReference type="RuleBase" id="RU365090"/>
    </source>
</evidence>
<dbReference type="OrthoDB" id="9767940at2"/>
<keyword evidence="1" id="KW-0479">Metal-binding</keyword>
<dbReference type="CDD" id="cd03522">
    <property type="entry name" value="MoeA_like"/>
    <property type="match status" value="1"/>
</dbReference>
<dbReference type="EMBL" id="CP001968">
    <property type="protein sequence ID" value="ADD68610.1"/>
    <property type="molecule type" value="Genomic_DNA"/>
</dbReference>
<dbReference type="eggNOG" id="COG0303">
    <property type="taxonomic scope" value="Bacteria"/>
</dbReference>
<organism evidence="3 4">
    <name type="scientific">Denitrovibrio acetiphilus (strain DSM 12809 / NBRC 114555 / N2460)</name>
    <dbReference type="NCBI Taxonomy" id="522772"/>
    <lineage>
        <taxon>Bacteria</taxon>
        <taxon>Pseudomonadati</taxon>
        <taxon>Deferribacterota</taxon>
        <taxon>Deferribacteres</taxon>
        <taxon>Deferribacterales</taxon>
        <taxon>Geovibrionaceae</taxon>
        <taxon>Denitrovibrio</taxon>
    </lineage>
</organism>
<keyword evidence="4" id="KW-1185">Reference proteome</keyword>
<dbReference type="Pfam" id="PF00994">
    <property type="entry name" value="MoCF_biosynth"/>
    <property type="match status" value="1"/>
</dbReference>
<dbReference type="Proteomes" id="UP000002012">
    <property type="component" value="Chromosome"/>
</dbReference>
<dbReference type="PANTHER" id="PTHR10192">
    <property type="entry name" value="MOLYBDOPTERIN BIOSYNTHESIS PROTEIN"/>
    <property type="match status" value="1"/>
</dbReference>
<sequence>MKKVSIEDAVGQVLAYDITEVNKEKGVKGRAYKRGHVIQESEVEHLKSLGRNTVFIEDGNDSGVHEDDAARMTAPLAAGQNIDFDKEPVEGKIGFYAACEGVFKVDEQRLYELNLMGVTSLPTIHNNMRVVKGQQVAAFRIIPLVCEYSVMDKMKEILKTPLIEVKPFTVKTATLLITGSEVYEGRIKDAFGPILTAKLKAYGVEVVEYRIVPDKKDVVVGAVKELAEKSDMVITTGGTSVDPDDITAAAMAEAGVVYDMKGTPIQPGNNFTLGYMGDKPVCAVPAAALHFPATSLDILLPRMLAGEKIYKEDLAKLAHGGLCHFCKKCNYPICPFGRG</sequence>
<dbReference type="InParanoid" id="D4H0U7"/>
<dbReference type="AlphaFoldDB" id="D4H0U7"/>
<dbReference type="GO" id="GO:0061599">
    <property type="term" value="F:molybdopterin molybdotransferase activity"/>
    <property type="evidence" value="ECO:0007669"/>
    <property type="project" value="UniProtKB-UniRule"/>
</dbReference>
<evidence type="ECO:0000313" key="4">
    <source>
        <dbReference type="Proteomes" id="UP000002012"/>
    </source>
</evidence>
<accession>D4H0U7</accession>
<dbReference type="STRING" id="522772.Dacet_1846"/>
<dbReference type="PaxDb" id="522772-Dacet_1846"/>
<dbReference type="GO" id="GO:0046872">
    <property type="term" value="F:metal ion binding"/>
    <property type="evidence" value="ECO:0007669"/>
    <property type="project" value="UniProtKB-UniRule"/>
</dbReference>
<feature type="domain" description="MoaB/Mog" evidence="2">
    <location>
        <begin position="174"/>
        <end position="305"/>
    </location>
</feature>
<dbReference type="PANTHER" id="PTHR10192:SF28">
    <property type="entry name" value="MOLYBDOPTERIN MOLYBDENUMTRANSFERASE"/>
    <property type="match status" value="1"/>
</dbReference>
<dbReference type="HOGENOM" id="CLU_068847_1_0_0"/>
<comment type="pathway">
    <text evidence="1">Cofactor biosynthesis; molybdopterin biosynthesis.</text>
</comment>
<keyword evidence="1" id="KW-0808">Transferase</keyword>
<dbReference type="KEGG" id="dap:Dacet_1846"/>
<comment type="function">
    <text evidence="1">Catalyzes the insertion of molybdate into adenylated molybdopterin with the concomitant release of AMP.</text>
</comment>
<dbReference type="EC" id="2.10.1.1" evidence="1"/>
<dbReference type="RefSeq" id="WP_013011120.1">
    <property type="nucleotide sequence ID" value="NC_013943.1"/>
</dbReference>
<dbReference type="GO" id="GO:0005829">
    <property type="term" value="C:cytosol"/>
    <property type="evidence" value="ECO:0007669"/>
    <property type="project" value="TreeGrafter"/>
</dbReference>
<keyword evidence="1" id="KW-0460">Magnesium</keyword>
<name>D4H0U7_DENA2</name>
<keyword evidence="1" id="KW-0500">Molybdenum</keyword>
<gene>
    <name evidence="3" type="ordered locus">Dacet_1846</name>
</gene>